<evidence type="ECO:0000259" key="1">
    <source>
        <dbReference type="PROSITE" id="PS50801"/>
    </source>
</evidence>
<protein>
    <submittedName>
        <fullName evidence="2">Anti-sigma-factor antagonist</fullName>
    </submittedName>
</protein>
<sequence length="114" mass="12844">MFELKMMENKIGVISLLERARITGETSARFRKWQETVDLKSCSSVIVDGTNIEFIDSMGIAALISIYKTVAAEDSDLVLINLSDEIKKLLNTLRLDRLFVVKNCSLEEVIKNSC</sequence>
<reference evidence="3" key="1">
    <citation type="journal article" date="2015" name="MBio">
        <title>Genome-Resolved Metagenomic Analysis Reveals Roles for Candidate Phyla and Other Microbial Community Members in Biogeochemical Transformations in Oil Reservoirs.</title>
        <authorList>
            <person name="Hu P."/>
            <person name="Tom L."/>
            <person name="Singh A."/>
            <person name="Thomas B.C."/>
            <person name="Baker B.J."/>
            <person name="Piceno Y.M."/>
            <person name="Andersen G.L."/>
            <person name="Banfield J.F."/>
        </authorList>
    </citation>
    <scope>NUCLEOTIDE SEQUENCE [LARGE SCALE GENOMIC DNA]</scope>
</reference>
<name>A0A101HSI2_9BACT</name>
<dbReference type="InterPro" id="IPR036513">
    <property type="entry name" value="STAS_dom_sf"/>
</dbReference>
<gene>
    <name evidence="2" type="ORF">XD94_0061</name>
</gene>
<dbReference type="CDD" id="cd07043">
    <property type="entry name" value="STAS_anti-anti-sigma_factors"/>
    <property type="match status" value="1"/>
</dbReference>
<evidence type="ECO:0000313" key="2">
    <source>
        <dbReference type="EMBL" id="KUK82323.1"/>
    </source>
</evidence>
<evidence type="ECO:0000313" key="3">
    <source>
        <dbReference type="Proteomes" id="UP000054092"/>
    </source>
</evidence>
<dbReference type="PANTHER" id="PTHR33495">
    <property type="entry name" value="ANTI-SIGMA FACTOR ANTAGONIST TM_1081-RELATED-RELATED"/>
    <property type="match status" value="1"/>
</dbReference>
<dbReference type="Pfam" id="PF01740">
    <property type="entry name" value="STAS"/>
    <property type="match status" value="1"/>
</dbReference>
<dbReference type="GO" id="GO:0043856">
    <property type="term" value="F:anti-sigma factor antagonist activity"/>
    <property type="evidence" value="ECO:0007669"/>
    <property type="project" value="TreeGrafter"/>
</dbReference>
<dbReference type="Proteomes" id="UP000054092">
    <property type="component" value="Unassembled WGS sequence"/>
</dbReference>
<proteinExistence type="predicted"/>
<accession>A0A101HSI2</accession>
<feature type="domain" description="STAS" evidence="1">
    <location>
        <begin position="45"/>
        <end position="114"/>
    </location>
</feature>
<dbReference type="SUPFAM" id="SSF52091">
    <property type="entry name" value="SpoIIaa-like"/>
    <property type="match status" value="1"/>
</dbReference>
<dbReference type="EMBL" id="LGGP01000004">
    <property type="protein sequence ID" value="KUK82323.1"/>
    <property type="molecule type" value="Genomic_DNA"/>
</dbReference>
<dbReference type="InterPro" id="IPR002645">
    <property type="entry name" value="STAS_dom"/>
</dbReference>
<dbReference type="Gene3D" id="3.30.750.24">
    <property type="entry name" value="STAS domain"/>
    <property type="match status" value="1"/>
</dbReference>
<dbReference type="PATRIC" id="fig|1184387.3.peg.185"/>
<organism evidence="2 3">
    <name type="scientific">Mesotoga prima</name>
    <dbReference type="NCBI Taxonomy" id="1184387"/>
    <lineage>
        <taxon>Bacteria</taxon>
        <taxon>Thermotogati</taxon>
        <taxon>Thermotogota</taxon>
        <taxon>Thermotogae</taxon>
        <taxon>Kosmotogales</taxon>
        <taxon>Kosmotogaceae</taxon>
        <taxon>Mesotoga</taxon>
    </lineage>
</organism>
<dbReference type="AlphaFoldDB" id="A0A101HSI2"/>
<comment type="caution">
    <text evidence="2">The sequence shown here is derived from an EMBL/GenBank/DDBJ whole genome shotgun (WGS) entry which is preliminary data.</text>
</comment>
<dbReference type="PROSITE" id="PS50801">
    <property type="entry name" value="STAS"/>
    <property type="match status" value="1"/>
</dbReference>